<reference evidence="2 3" key="1">
    <citation type="submission" date="2015-09" db="EMBL/GenBank/DDBJ databases">
        <title>Sorangium comparison.</title>
        <authorList>
            <person name="Zaburannyi N."/>
            <person name="Bunk B."/>
            <person name="Overmann J."/>
            <person name="Mueller R."/>
        </authorList>
    </citation>
    <scope>NUCLEOTIDE SEQUENCE [LARGE SCALE GENOMIC DNA]</scope>
    <source>
        <strain evidence="2 3">So ceGT47</strain>
    </source>
</reference>
<feature type="domain" description="Methyltransferase type 11" evidence="1">
    <location>
        <begin position="17"/>
        <end position="97"/>
    </location>
</feature>
<dbReference type="InterPro" id="IPR013216">
    <property type="entry name" value="Methyltransf_11"/>
</dbReference>
<dbReference type="Gene3D" id="3.40.50.150">
    <property type="entry name" value="Vaccinia Virus protein VP39"/>
    <property type="match status" value="1"/>
</dbReference>
<evidence type="ECO:0000313" key="3">
    <source>
        <dbReference type="Proteomes" id="UP000295781"/>
    </source>
</evidence>
<dbReference type="Proteomes" id="UP000295781">
    <property type="component" value="Chromosome"/>
</dbReference>
<evidence type="ECO:0000259" key="1">
    <source>
        <dbReference type="Pfam" id="PF08241"/>
    </source>
</evidence>
<accession>A0A4P2PUS2</accession>
<dbReference type="InterPro" id="IPR029063">
    <property type="entry name" value="SAM-dependent_MTases_sf"/>
</dbReference>
<dbReference type="AlphaFoldDB" id="A0A4P2PUS2"/>
<dbReference type="RefSeq" id="WP_165373035.1">
    <property type="nucleotide sequence ID" value="NZ_CP012670.1"/>
</dbReference>
<dbReference type="EMBL" id="CP012670">
    <property type="protein sequence ID" value="AUX20505.1"/>
    <property type="molecule type" value="Genomic_DNA"/>
</dbReference>
<dbReference type="Pfam" id="PF08241">
    <property type="entry name" value="Methyltransf_11"/>
    <property type="match status" value="1"/>
</dbReference>
<evidence type="ECO:0000313" key="2">
    <source>
        <dbReference type="EMBL" id="AUX20505.1"/>
    </source>
</evidence>
<dbReference type="SUPFAM" id="SSF53335">
    <property type="entry name" value="S-adenosyl-L-methionine-dependent methyltransferases"/>
    <property type="match status" value="1"/>
</dbReference>
<sequence length="120" mass="13084">MWSTRSRASPRARGRLLDVGCGDKPYERLFRPHVREYLGVEHQATFGATAAVSRGEADVLYDGARLPFPDASFDTVLSVQVLEHTPELAVAAGARVLDRALPDPTEALGFTLAARRAPPR</sequence>
<name>A0A4P2PUS2_SORCE</name>
<proteinExistence type="predicted"/>
<dbReference type="GO" id="GO:0008757">
    <property type="term" value="F:S-adenosylmethionine-dependent methyltransferase activity"/>
    <property type="evidence" value="ECO:0007669"/>
    <property type="project" value="InterPro"/>
</dbReference>
<gene>
    <name evidence="2" type="ORF">SOCEGT47_009770</name>
</gene>
<protein>
    <recommendedName>
        <fullName evidence="1">Methyltransferase type 11 domain-containing protein</fullName>
    </recommendedName>
</protein>
<organism evidence="2 3">
    <name type="scientific">Sorangium cellulosum</name>
    <name type="common">Polyangium cellulosum</name>
    <dbReference type="NCBI Taxonomy" id="56"/>
    <lineage>
        <taxon>Bacteria</taxon>
        <taxon>Pseudomonadati</taxon>
        <taxon>Myxococcota</taxon>
        <taxon>Polyangia</taxon>
        <taxon>Polyangiales</taxon>
        <taxon>Polyangiaceae</taxon>
        <taxon>Sorangium</taxon>
    </lineage>
</organism>